<name>A0ABZ2M7R4_9BACT</name>
<evidence type="ECO:0000313" key="3">
    <source>
        <dbReference type="EMBL" id="WXB18556.1"/>
    </source>
</evidence>
<dbReference type="CDD" id="cd00431">
    <property type="entry name" value="cysteine_hydrolases"/>
    <property type="match status" value="1"/>
</dbReference>
<dbReference type="InterPro" id="IPR000868">
    <property type="entry name" value="Isochorismatase-like_dom"/>
</dbReference>
<dbReference type="Pfam" id="PF00857">
    <property type="entry name" value="Isochorismatase"/>
    <property type="match status" value="1"/>
</dbReference>
<gene>
    <name evidence="3" type="ORF">LZC94_15105</name>
</gene>
<dbReference type="Gene3D" id="3.40.50.850">
    <property type="entry name" value="Isochorismatase-like"/>
    <property type="match status" value="1"/>
</dbReference>
<evidence type="ECO:0000259" key="2">
    <source>
        <dbReference type="Pfam" id="PF00857"/>
    </source>
</evidence>
<dbReference type="Proteomes" id="UP001370348">
    <property type="component" value="Chromosome"/>
</dbReference>
<evidence type="ECO:0000313" key="4">
    <source>
        <dbReference type="Proteomes" id="UP001370348"/>
    </source>
</evidence>
<proteinExistence type="predicted"/>
<dbReference type="EMBL" id="CP089984">
    <property type="protein sequence ID" value="WXB18556.1"/>
    <property type="molecule type" value="Genomic_DNA"/>
</dbReference>
<accession>A0ABZ2M7R4</accession>
<dbReference type="InterPro" id="IPR036380">
    <property type="entry name" value="Isochorismatase-like_sf"/>
</dbReference>
<feature type="domain" description="Isochorismatase-like" evidence="2">
    <location>
        <begin position="23"/>
        <end position="194"/>
    </location>
</feature>
<dbReference type="SUPFAM" id="SSF52499">
    <property type="entry name" value="Isochorismatase-like hydrolases"/>
    <property type="match status" value="1"/>
</dbReference>
<organism evidence="3 4">
    <name type="scientific">Pendulispora albinea</name>
    <dbReference type="NCBI Taxonomy" id="2741071"/>
    <lineage>
        <taxon>Bacteria</taxon>
        <taxon>Pseudomonadati</taxon>
        <taxon>Myxococcota</taxon>
        <taxon>Myxococcia</taxon>
        <taxon>Myxococcales</taxon>
        <taxon>Sorangiineae</taxon>
        <taxon>Pendulisporaceae</taxon>
        <taxon>Pendulispora</taxon>
    </lineage>
</organism>
<sequence length="217" mass="23855">MNEAFGLTIPRNLEDICNPREMALIVYDMQVGIVSQVKNGPEVVAKVAEVLEAARRVNMRTFFTRHLSLPRELMGSFQYRMAMAWQRVDHPDLVKPWFLRDTPGFHIVPELEPRPNEAIFDKLAMSAFEGTPLTMALRDCGIRAVAICGLAIEVGIEPTARHAADLGIIPVIVRDACGCGHDAAAERSVASLNFAGDSIVTSVTSFREHLGQAARAD</sequence>
<dbReference type="GO" id="GO:0016787">
    <property type="term" value="F:hydrolase activity"/>
    <property type="evidence" value="ECO:0007669"/>
    <property type="project" value="UniProtKB-KW"/>
</dbReference>
<dbReference type="RefSeq" id="WP_394828187.1">
    <property type="nucleotide sequence ID" value="NZ_CP089984.1"/>
</dbReference>
<dbReference type="InterPro" id="IPR050272">
    <property type="entry name" value="Isochorismatase-like_hydrls"/>
</dbReference>
<keyword evidence="1 3" id="KW-0378">Hydrolase</keyword>
<evidence type="ECO:0000256" key="1">
    <source>
        <dbReference type="ARBA" id="ARBA00022801"/>
    </source>
</evidence>
<protein>
    <submittedName>
        <fullName evidence="3">Cysteine hydrolase</fullName>
    </submittedName>
</protein>
<keyword evidence="4" id="KW-1185">Reference proteome</keyword>
<reference evidence="3 4" key="1">
    <citation type="submission" date="2021-12" db="EMBL/GenBank/DDBJ databases">
        <title>Discovery of the Pendulisporaceae a myxobacterial family with distinct sporulation behavior and unique specialized metabolism.</title>
        <authorList>
            <person name="Garcia R."/>
            <person name="Popoff A."/>
            <person name="Bader C.D."/>
            <person name="Loehr J."/>
            <person name="Walesch S."/>
            <person name="Walt C."/>
            <person name="Boldt J."/>
            <person name="Bunk B."/>
            <person name="Haeckl F.J.F.P.J."/>
            <person name="Gunesch A.P."/>
            <person name="Birkelbach J."/>
            <person name="Nuebel U."/>
            <person name="Pietschmann T."/>
            <person name="Bach T."/>
            <person name="Mueller R."/>
        </authorList>
    </citation>
    <scope>NUCLEOTIDE SEQUENCE [LARGE SCALE GENOMIC DNA]</scope>
    <source>
        <strain evidence="3 4">MSr11954</strain>
    </source>
</reference>
<dbReference type="PANTHER" id="PTHR43540">
    <property type="entry name" value="PEROXYUREIDOACRYLATE/UREIDOACRYLATE AMIDOHYDROLASE-RELATED"/>
    <property type="match status" value="1"/>
</dbReference>